<reference evidence="1" key="1">
    <citation type="submission" date="2018-02" db="EMBL/GenBank/DDBJ databases">
        <title>Rhizophora mucronata_Transcriptome.</title>
        <authorList>
            <person name="Meera S.P."/>
            <person name="Sreeshan A."/>
            <person name="Augustine A."/>
        </authorList>
    </citation>
    <scope>NUCLEOTIDE SEQUENCE</scope>
    <source>
        <tissue evidence="1">Leaf</tissue>
    </source>
</reference>
<evidence type="ECO:0000313" key="1">
    <source>
        <dbReference type="EMBL" id="MBW92822.1"/>
    </source>
</evidence>
<name>A0A2P2JH71_RHIMU</name>
<sequence length="52" mass="5799">MVRRLCPIGTTGWATEERRARVFQSVYVVTSAGSAYGLQQRGVAGESARRRR</sequence>
<protein>
    <submittedName>
        <fullName evidence="1">Uncharacterized protein</fullName>
    </submittedName>
</protein>
<dbReference type="EMBL" id="GGEC01012339">
    <property type="protein sequence ID" value="MBW92822.1"/>
    <property type="molecule type" value="Transcribed_RNA"/>
</dbReference>
<dbReference type="AlphaFoldDB" id="A0A2P2JH71"/>
<organism evidence="1">
    <name type="scientific">Rhizophora mucronata</name>
    <name type="common">Asiatic mangrove</name>
    <dbReference type="NCBI Taxonomy" id="61149"/>
    <lineage>
        <taxon>Eukaryota</taxon>
        <taxon>Viridiplantae</taxon>
        <taxon>Streptophyta</taxon>
        <taxon>Embryophyta</taxon>
        <taxon>Tracheophyta</taxon>
        <taxon>Spermatophyta</taxon>
        <taxon>Magnoliopsida</taxon>
        <taxon>eudicotyledons</taxon>
        <taxon>Gunneridae</taxon>
        <taxon>Pentapetalae</taxon>
        <taxon>rosids</taxon>
        <taxon>fabids</taxon>
        <taxon>Malpighiales</taxon>
        <taxon>Rhizophoraceae</taxon>
        <taxon>Rhizophora</taxon>
    </lineage>
</organism>
<proteinExistence type="predicted"/>
<accession>A0A2P2JH71</accession>